<gene>
    <name evidence="1" type="ORF">P8C59_005912</name>
</gene>
<dbReference type="AlphaFoldDB" id="A0AAD9ME00"/>
<protein>
    <submittedName>
        <fullName evidence="1">Uncharacterized protein</fullName>
    </submittedName>
</protein>
<evidence type="ECO:0000313" key="1">
    <source>
        <dbReference type="EMBL" id="KAK2071490.1"/>
    </source>
</evidence>
<dbReference type="Proteomes" id="UP001217918">
    <property type="component" value="Unassembled WGS sequence"/>
</dbReference>
<reference evidence="1" key="1">
    <citation type="journal article" date="2023" name="Mol. Plant Microbe Interact.">
        <title>Elucidating the Obligate Nature and Biological Capacity of an Invasive Fungal Corn Pathogen.</title>
        <authorList>
            <person name="MacCready J.S."/>
            <person name="Roggenkamp E.M."/>
            <person name="Gdanetz K."/>
            <person name="Chilvers M.I."/>
        </authorList>
    </citation>
    <scope>NUCLEOTIDE SEQUENCE</scope>
    <source>
        <strain evidence="1">PM02</strain>
    </source>
</reference>
<name>A0AAD9ME00_9PEZI</name>
<proteinExistence type="predicted"/>
<evidence type="ECO:0000313" key="2">
    <source>
        <dbReference type="Proteomes" id="UP001217918"/>
    </source>
</evidence>
<keyword evidence="2" id="KW-1185">Reference proteome</keyword>
<dbReference type="EMBL" id="JAQQPM010000005">
    <property type="protein sequence ID" value="KAK2071490.1"/>
    <property type="molecule type" value="Genomic_DNA"/>
</dbReference>
<comment type="caution">
    <text evidence="1">The sequence shown here is derived from an EMBL/GenBank/DDBJ whole genome shotgun (WGS) entry which is preliminary data.</text>
</comment>
<accession>A0AAD9ME00</accession>
<organism evidence="1 2">
    <name type="scientific">Phyllachora maydis</name>
    <dbReference type="NCBI Taxonomy" id="1825666"/>
    <lineage>
        <taxon>Eukaryota</taxon>
        <taxon>Fungi</taxon>
        <taxon>Dikarya</taxon>
        <taxon>Ascomycota</taxon>
        <taxon>Pezizomycotina</taxon>
        <taxon>Sordariomycetes</taxon>
        <taxon>Sordariomycetidae</taxon>
        <taxon>Phyllachorales</taxon>
        <taxon>Phyllachoraceae</taxon>
        <taxon>Phyllachora</taxon>
    </lineage>
</organism>
<sequence length="66" mass="7026">MDPSRKFLVLLTRYRSGGAGKVVTVAREPNPALGPPSFSCWGHVPSALQEMKKESGSSGCGNIFAF</sequence>